<evidence type="ECO:0000313" key="10">
    <source>
        <dbReference type="EMBL" id="SUU90825.1"/>
    </source>
</evidence>
<dbReference type="PROSITE" id="PS50110">
    <property type="entry name" value="RESPONSE_REGULATORY"/>
    <property type="match status" value="1"/>
</dbReference>
<sequence length="588" mass="64133">MQEDKIRQALVELLYRNSYGVVISNIVISLAAVYVLRSGISTPWLAGWLGTLYALTALRVFASRRFFSRPRDISTIMRWAWLAAAFSWVSGLLWGMFGWVGFLPEAPLLLSFTVVVLTGLVCGTVPSLSAFPPALIGSILATVLPVAARVITSGSAISAGFLFLLVSLVVINFYYCRITYRMLRETISLRLENERLVEHLQEERDRAQTADRAKTRFLAAASHDLRQPIHALSLLVSTIAVLAKRGNVPAEQARGLAGRAKSIIGNLSGLLNALLDISKLDAGIVTVARETVCLRELFRDFREEFATEAKERGLKWRVVDSHLLVESDPMMLKRVLTNLVTNAFRYTRQGGVVLGCRKRAGFVEIQVWDSGPGIPDDQQAVIFEEFVQLQNPARDRTQGLGLGLAIVRRTAGLLKHPLRLVSRPGRGSMFSITVPEVRAAKAPVPQRETRTEARTGGIIVVEDENDILEAMEQLLTIEGHSVYAGRSAAEAQAVHAAAALRGAASVDLIISDYRLAHGATGLEAIRMLSAYLGRSVPSIIITGDTSPSRLKEVSAGGSRILHKPISETELSQAIQAAWAEGRAVTAGE</sequence>
<dbReference type="Gene3D" id="1.10.287.130">
    <property type="match status" value="1"/>
</dbReference>
<protein>
    <recommendedName>
        <fullName evidence="2">histidine kinase</fullName>
        <ecNumber evidence="2">2.7.13.3</ecNumber>
    </recommendedName>
</protein>
<dbReference type="Pfam" id="PF00072">
    <property type="entry name" value="Response_reg"/>
    <property type="match status" value="1"/>
</dbReference>
<dbReference type="SMART" id="SM00448">
    <property type="entry name" value="REC"/>
    <property type="match status" value="1"/>
</dbReference>
<dbReference type="InterPro" id="IPR036097">
    <property type="entry name" value="HisK_dim/P_sf"/>
</dbReference>
<feature type="transmembrane region" description="Helical" evidence="7">
    <location>
        <begin position="79"/>
        <end position="102"/>
    </location>
</feature>
<name>A0A380WPV2_AMIAI</name>
<dbReference type="FunFam" id="3.30.565.10:FF:000049">
    <property type="entry name" value="Two-component sensor histidine kinase"/>
    <property type="match status" value="1"/>
</dbReference>
<keyword evidence="5" id="KW-0418">Kinase</keyword>
<dbReference type="OrthoDB" id="9764438at2"/>
<keyword evidence="3 6" id="KW-0597">Phosphoprotein</keyword>
<dbReference type="PROSITE" id="PS50109">
    <property type="entry name" value="HIS_KIN"/>
    <property type="match status" value="1"/>
</dbReference>
<evidence type="ECO:0000256" key="1">
    <source>
        <dbReference type="ARBA" id="ARBA00000085"/>
    </source>
</evidence>
<dbReference type="SUPFAM" id="SSF52172">
    <property type="entry name" value="CheY-like"/>
    <property type="match status" value="1"/>
</dbReference>
<dbReference type="EMBL" id="UFSM01000001">
    <property type="protein sequence ID" value="SUU90825.1"/>
    <property type="molecule type" value="Genomic_DNA"/>
</dbReference>
<keyword evidence="7" id="KW-1133">Transmembrane helix</keyword>
<feature type="transmembrane region" description="Helical" evidence="7">
    <location>
        <begin position="108"/>
        <end position="126"/>
    </location>
</feature>
<evidence type="ECO:0000256" key="7">
    <source>
        <dbReference type="SAM" id="Phobius"/>
    </source>
</evidence>
<dbReference type="SUPFAM" id="SSF47384">
    <property type="entry name" value="Homodimeric domain of signal transducing histidine kinase"/>
    <property type="match status" value="1"/>
</dbReference>
<dbReference type="Proteomes" id="UP000254701">
    <property type="component" value="Unassembled WGS sequence"/>
</dbReference>
<accession>A0A380WPV2</accession>
<dbReference type="InterPro" id="IPR036890">
    <property type="entry name" value="HATPase_C_sf"/>
</dbReference>
<evidence type="ECO:0000259" key="9">
    <source>
        <dbReference type="PROSITE" id="PS50110"/>
    </source>
</evidence>
<dbReference type="Pfam" id="PF02518">
    <property type="entry name" value="HATPase_c"/>
    <property type="match status" value="1"/>
</dbReference>
<evidence type="ECO:0000313" key="11">
    <source>
        <dbReference type="Proteomes" id="UP000254701"/>
    </source>
</evidence>
<feature type="transmembrane region" description="Helical" evidence="7">
    <location>
        <begin position="46"/>
        <end position="67"/>
    </location>
</feature>
<evidence type="ECO:0000256" key="4">
    <source>
        <dbReference type="ARBA" id="ARBA00022679"/>
    </source>
</evidence>
<dbReference type="AlphaFoldDB" id="A0A380WPV2"/>
<feature type="transmembrane region" description="Helical" evidence="7">
    <location>
        <begin position="21"/>
        <end position="40"/>
    </location>
</feature>
<dbReference type="Pfam" id="PF00512">
    <property type="entry name" value="HisKA"/>
    <property type="match status" value="1"/>
</dbReference>
<dbReference type="InterPro" id="IPR003594">
    <property type="entry name" value="HATPase_dom"/>
</dbReference>
<dbReference type="CDD" id="cd00082">
    <property type="entry name" value="HisKA"/>
    <property type="match status" value="1"/>
</dbReference>
<keyword evidence="7" id="KW-0472">Membrane</keyword>
<feature type="modified residue" description="4-aspartylphosphate" evidence="6">
    <location>
        <position position="512"/>
    </location>
</feature>
<dbReference type="RefSeq" id="WP_115732778.1">
    <property type="nucleotide sequence ID" value="NZ_BAAAVY010000037.1"/>
</dbReference>
<dbReference type="InterPro" id="IPR003661">
    <property type="entry name" value="HisK_dim/P_dom"/>
</dbReference>
<organism evidence="10 11">
    <name type="scientific">Aminobacter aminovorans</name>
    <name type="common">Chelatobacter heintzii</name>
    <dbReference type="NCBI Taxonomy" id="83263"/>
    <lineage>
        <taxon>Bacteria</taxon>
        <taxon>Pseudomonadati</taxon>
        <taxon>Pseudomonadota</taxon>
        <taxon>Alphaproteobacteria</taxon>
        <taxon>Hyphomicrobiales</taxon>
        <taxon>Phyllobacteriaceae</taxon>
        <taxon>Aminobacter</taxon>
    </lineage>
</organism>
<evidence type="ECO:0000259" key="8">
    <source>
        <dbReference type="PROSITE" id="PS50109"/>
    </source>
</evidence>
<feature type="transmembrane region" description="Helical" evidence="7">
    <location>
        <begin position="157"/>
        <end position="175"/>
    </location>
</feature>
<dbReference type="EC" id="2.7.13.3" evidence="2"/>
<evidence type="ECO:0000256" key="6">
    <source>
        <dbReference type="PROSITE-ProRule" id="PRU00169"/>
    </source>
</evidence>
<dbReference type="GO" id="GO:0009927">
    <property type="term" value="F:histidine phosphotransfer kinase activity"/>
    <property type="evidence" value="ECO:0007669"/>
    <property type="project" value="TreeGrafter"/>
</dbReference>
<reference evidence="10 11" key="1">
    <citation type="submission" date="2018-06" db="EMBL/GenBank/DDBJ databases">
        <authorList>
            <consortium name="Pathogen Informatics"/>
            <person name="Doyle S."/>
        </authorList>
    </citation>
    <scope>NUCLEOTIDE SEQUENCE [LARGE SCALE GENOMIC DNA]</scope>
    <source>
        <strain evidence="10 11">NCTC10684</strain>
    </source>
</reference>
<evidence type="ECO:0000256" key="5">
    <source>
        <dbReference type="ARBA" id="ARBA00022777"/>
    </source>
</evidence>
<feature type="transmembrane region" description="Helical" evidence="7">
    <location>
        <begin position="133"/>
        <end position="151"/>
    </location>
</feature>
<comment type="catalytic activity">
    <reaction evidence="1">
        <text>ATP + protein L-histidine = ADP + protein N-phospho-L-histidine.</text>
        <dbReference type="EC" id="2.7.13.3"/>
    </reaction>
</comment>
<dbReference type="InterPro" id="IPR005467">
    <property type="entry name" value="His_kinase_dom"/>
</dbReference>
<keyword evidence="7" id="KW-0812">Transmembrane</keyword>
<feature type="domain" description="Response regulatory" evidence="9">
    <location>
        <begin position="457"/>
        <end position="578"/>
    </location>
</feature>
<dbReference type="SMART" id="SM00388">
    <property type="entry name" value="HisKA"/>
    <property type="match status" value="1"/>
</dbReference>
<dbReference type="Gene3D" id="3.40.50.2300">
    <property type="match status" value="1"/>
</dbReference>
<dbReference type="InterPro" id="IPR001789">
    <property type="entry name" value="Sig_transdc_resp-reg_receiver"/>
</dbReference>
<dbReference type="PANTHER" id="PTHR43047">
    <property type="entry name" value="TWO-COMPONENT HISTIDINE PROTEIN KINASE"/>
    <property type="match status" value="1"/>
</dbReference>
<dbReference type="GO" id="GO:0005886">
    <property type="term" value="C:plasma membrane"/>
    <property type="evidence" value="ECO:0007669"/>
    <property type="project" value="TreeGrafter"/>
</dbReference>
<proteinExistence type="predicted"/>
<dbReference type="SUPFAM" id="SSF55874">
    <property type="entry name" value="ATPase domain of HSP90 chaperone/DNA topoisomerase II/histidine kinase"/>
    <property type="match status" value="1"/>
</dbReference>
<dbReference type="InterPro" id="IPR011006">
    <property type="entry name" value="CheY-like_superfamily"/>
</dbReference>
<gene>
    <name evidence="10" type="primary">arcB</name>
    <name evidence="10" type="ORF">NCTC10684_04085</name>
</gene>
<evidence type="ECO:0000256" key="3">
    <source>
        <dbReference type="ARBA" id="ARBA00022553"/>
    </source>
</evidence>
<dbReference type="GO" id="GO:0000155">
    <property type="term" value="F:phosphorelay sensor kinase activity"/>
    <property type="evidence" value="ECO:0007669"/>
    <property type="project" value="InterPro"/>
</dbReference>
<keyword evidence="4 10" id="KW-0808">Transferase</keyword>
<dbReference type="CDD" id="cd00156">
    <property type="entry name" value="REC"/>
    <property type="match status" value="1"/>
</dbReference>
<evidence type="ECO:0000256" key="2">
    <source>
        <dbReference type="ARBA" id="ARBA00012438"/>
    </source>
</evidence>
<dbReference type="PRINTS" id="PR00344">
    <property type="entry name" value="BCTRLSENSOR"/>
</dbReference>
<dbReference type="SMART" id="SM00387">
    <property type="entry name" value="HATPase_c"/>
    <property type="match status" value="1"/>
</dbReference>
<dbReference type="Gene3D" id="3.30.565.10">
    <property type="entry name" value="Histidine kinase-like ATPase, C-terminal domain"/>
    <property type="match status" value="1"/>
</dbReference>
<dbReference type="InterPro" id="IPR004358">
    <property type="entry name" value="Sig_transdc_His_kin-like_C"/>
</dbReference>
<feature type="domain" description="Histidine kinase" evidence="8">
    <location>
        <begin position="220"/>
        <end position="438"/>
    </location>
</feature>
<dbReference type="PANTHER" id="PTHR43047:SF9">
    <property type="entry name" value="HISTIDINE KINASE"/>
    <property type="match status" value="1"/>
</dbReference>